<evidence type="ECO:0000256" key="1">
    <source>
        <dbReference type="SAM" id="MobiDB-lite"/>
    </source>
</evidence>
<reference evidence="2 3" key="2">
    <citation type="journal article" date="2009" name="Genome Res.">
        <title>Ortho-proteogenomics: multiple proteomes investigation through orthology and a new MS-based protocol.</title>
        <authorList>
            <person name="Gallien S."/>
            <person name="Perrodou E."/>
            <person name="Carapito C."/>
            <person name="Deshayes C."/>
            <person name="Reyrat J.M."/>
            <person name="Van Dorsselaer A."/>
            <person name="Poch O."/>
            <person name="Schaeffer C."/>
            <person name="Lecompte O."/>
        </authorList>
    </citation>
    <scope>NUCLEOTIDE SEQUENCE [LARGE SCALE GENOMIC DNA]</scope>
    <source>
        <strain evidence="3">ATCC 700084 / mc(2)155</strain>
    </source>
</reference>
<gene>
    <name evidence="2" type="ordered locus">MSMEI_1287</name>
</gene>
<dbReference type="Proteomes" id="UP000006158">
    <property type="component" value="Chromosome"/>
</dbReference>
<name>I7FFX0_MYCS2</name>
<evidence type="ECO:0000313" key="2">
    <source>
        <dbReference type="EMBL" id="AFP37763.1"/>
    </source>
</evidence>
<feature type="region of interest" description="Disordered" evidence="1">
    <location>
        <begin position="1"/>
        <end position="44"/>
    </location>
</feature>
<sequence>MGLGGRAQRGGDRRRRLRPHLAVDRLRDPQVGVPEQRERRPARLRPHLRRPDVRAVRRVVGADAAPCARAAIASTGFLRGGAGARGDHGAVGHRAGVVVTRQMGSLNFAS</sequence>
<proteinExistence type="predicted"/>
<evidence type="ECO:0000313" key="3">
    <source>
        <dbReference type="Proteomes" id="UP000006158"/>
    </source>
</evidence>
<reference evidence="2 3" key="1">
    <citation type="journal article" date="2007" name="Genome Biol.">
        <title>Interrupted coding sequences in Mycobacterium smegmatis: authentic mutations or sequencing errors?</title>
        <authorList>
            <person name="Deshayes C."/>
            <person name="Perrodou E."/>
            <person name="Gallien S."/>
            <person name="Euphrasie D."/>
            <person name="Schaeffer C."/>
            <person name="Van-Dorsselaer A."/>
            <person name="Poch O."/>
            <person name="Lecompte O."/>
            <person name="Reyrat J.M."/>
        </authorList>
    </citation>
    <scope>NUCLEOTIDE SEQUENCE [LARGE SCALE GENOMIC DNA]</scope>
    <source>
        <strain evidence="3">ATCC 700084 / mc(2)155</strain>
    </source>
</reference>
<dbReference type="KEGG" id="msg:MSMEI_1287"/>
<organism evidence="2 3">
    <name type="scientific">Mycolicibacterium smegmatis (strain ATCC 700084 / mc(2)155)</name>
    <name type="common">Mycobacterium smegmatis</name>
    <dbReference type="NCBI Taxonomy" id="246196"/>
    <lineage>
        <taxon>Bacteria</taxon>
        <taxon>Bacillati</taxon>
        <taxon>Actinomycetota</taxon>
        <taxon>Actinomycetes</taxon>
        <taxon>Mycobacteriales</taxon>
        <taxon>Mycobacteriaceae</taxon>
        <taxon>Mycolicibacterium</taxon>
    </lineage>
</organism>
<dbReference type="AlphaFoldDB" id="I7FFX0"/>
<accession>I7FFX0</accession>
<protein>
    <submittedName>
        <fullName evidence="2">Uncharacterized protein</fullName>
    </submittedName>
</protein>
<dbReference type="EMBL" id="CP001663">
    <property type="protein sequence ID" value="AFP37763.1"/>
    <property type="molecule type" value="Genomic_DNA"/>
</dbReference>